<gene>
    <name evidence="1" type="ORF">Clacol_009588</name>
</gene>
<comment type="caution">
    <text evidence="1">The sequence shown here is derived from an EMBL/GenBank/DDBJ whole genome shotgun (WGS) entry which is preliminary data.</text>
</comment>
<dbReference type="Proteomes" id="UP001050691">
    <property type="component" value="Unassembled WGS sequence"/>
</dbReference>
<sequence length="184" mass="20075">MATPEEIQKLVFEKLGKLIEEQGSPTEIDEAFVKALFEGIPTPLVSENDSEGPDGPGGEIPFVPMRIIFGPPPPHPIMPIASPPPAPPAPLHSVQLPSMGLQFNVKGPSVRTSAPLPGMAEPSGVIQGQATSYLHTFKELPDYTLFQILDADQKGYVKALFYDKVVRPHERNDGEWITIPINIY</sequence>
<keyword evidence="2" id="KW-1185">Reference proteome</keyword>
<evidence type="ECO:0000313" key="1">
    <source>
        <dbReference type="EMBL" id="GJJ15312.1"/>
    </source>
</evidence>
<dbReference type="EMBL" id="BPWL01000011">
    <property type="protein sequence ID" value="GJJ15312.1"/>
    <property type="molecule type" value="Genomic_DNA"/>
</dbReference>
<reference evidence="1" key="1">
    <citation type="submission" date="2021-10" db="EMBL/GenBank/DDBJ databases">
        <title>De novo Genome Assembly of Clathrus columnatus (Basidiomycota, Fungi) Using Illumina and Nanopore Sequence Data.</title>
        <authorList>
            <person name="Ogiso-Tanaka E."/>
            <person name="Itagaki H."/>
            <person name="Hosoya T."/>
            <person name="Hosaka K."/>
        </authorList>
    </citation>
    <scope>NUCLEOTIDE SEQUENCE</scope>
    <source>
        <strain evidence="1">MO-923</strain>
    </source>
</reference>
<evidence type="ECO:0008006" key="3">
    <source>
        <dbReference type="Google" id="ProtNLM"/>
    </source>
</evidence>
<protein>
    <recommendedName>
        <fullName evidence="3">SH3 domain-containing protein</fullName>
    </recommendedName>
</protein>
<accession>A0AAV5ANH6</accession>
<proteinExistence type="predicted"/>
<organism evidence="1 2">
    <name type="scientific">Clathrus columnatus</name>
    <dbReference type="NCBI Taxonomy" id="1419009"/>
    <lineage>
        <taxon>Eukaryota</taxon>
        <taxon>Fungi</taxon>
        <taxon>Dikarya</taxon>
        <taxon>Basidiomycota</taxon>
        <taxon>Agaricomycotina</taxon>
        <taxon>Agaricomycetes</taxon>
        <taxon>Phallomycetidae</taxon>
        <taxon>Phallales</taxon>
        <taxon>Clathraceae</taxon>
        <taxon>Clathrus</taxon>
    </lineage>
</organism>
<name>A0AAV5ANH6_9AGAM</name>
<dbReference type="AlphaFoldDB" id="A0AAV5ANH6"/>
<evidence type="ECO:0000313" key="2">
    <source>
        <dbReference type="Proteomes" id="UP001050691"/>
    </source>
</evidence>